<dbReference type="GO" id="GO:0005829">
    <property type="term" value="C:cytosol"/>
    <property type="evidence" value="ECO:0007669"/>
    <property type="project" value="TreeGrafter"/>
</dbReference>
<keyword evidence="2" id="KW-1185">Reference proteome</keyword>
<evidence type="ECO:0000313" key="2">
    <source>
        <dbReference type="Proteomes" id="UP000186391"/>
    </source>
</evidence>
<name>A0A1U7H236_9CYAN</name>
<dbReference type="PRINTS" id="PR00419">
    <property type="entry name" value="ADXRDTASE"/>
</dbReference>
<dbReference type="InterPro" id="IPR054679">
    <property type="entry name" value="CrtO-like"/>
</dbReference>
<dbReference type="Pfam" id="PF13450">
    <property type="entry name" value="NAD_binding_8"/>
    <property type="match status" value="1"/>
</dbReference>
<dbReference type="OrthoDB" id="9814556at2"/>
<proteinExistence type="predicted"/>
<dbReference type="EMBL" id="MRCA01000003">
    <property type="protein sequence ID" value="OKH15043.1"/>
    <property type="molecule type" value="Genomic_DNA"/>
</dbReference>
<comment type="caution">
    <text evidence="1">The sequence shown here is derived from an EMBL/GenBank/DDBJ whole genome shotgun (WGS) entry which is preliminary data.</text>
</comment>
<organism evidence="1 2">
    <name type="scientific">Fischerella major NIES-592</name>
    <dbReference type="NCBI Taxonomy" id="210994"/>
    <lineage>
        <taxon>Bacteria</taxon>
        <taxon>Bacillati</taxon>
        <taxon>Cyanobacteriota</taxon>
        <taxon>Cyanophyceae</taxon>
        <taxon>Nostocales</taxon>
        <taxon>Hapalosiphonaceae</taxon>
        <taxon>Fischerella</taxon>
    </lineage>
</organism>
<dbReference type="PANTHER" id="PTHR10668">
    <property type="entry name" value="PHYTOENE DEHYDROGENASE"/>
    <property type="match status" value="1"/>
</dbReference>
<dbReference type="InterPro" id="IPR036188">
    <property type="entry name" value="FAD/NAD-bd_sf"/>
</dbReference>
<dbReference type="SUPFAM" id="SSF51905">
    <property type="entry name" value="FAD/NAD(P)-binding domain"/>
    <property type="match status" value="1"/>
</dbReference>
<dbReference type="AlphaFoldDB" id="A0A1U7H236"/>
<dbReference type="PANTHER" id="PTHR10668:SF103">
    <property type="entry name" value="PYRIDINE NUCLEOTIDE-DISULFIDE OXIDOREDUCTASE DOMAIN-CONTAINING PROTEIN 2"/>
    <property type="match status" value="1"/>
</dbReference>
<accession>A0A1U7H236</accession>
<dbReference type="Proteomes" id="UP000186391">
    <property type="component" value="Unassembled WGS sequence"/>
</dbReference>
<dbReference type="Gene3D" id="3.50.50.60">
    <property type="entry name" value="FAD/NAD(P)-binding domain"/>
    <property type="match status" value="2"/>
</dbReference>
<protein>
    <submittedName>
        <fullName evidence="1">Beta-carotene ketolase</fullName>
    </submittedName>
</protein>
<sequence>MSKVLTMQEYDVVIIGAGHNGLVCAAYLLKAGYSVLLLEKRSVPGGAATTEECLPQEAPGFKFNLCAIDHEFIHLGPVVEELELEKYGLKYLECDPVVFCPHPDGKYFLGHKSLDKTCAEIARYNERDAKKYREYTEYWQRALGAMIPMFNAPPKSILDILGNYDVTKIKDLFSVIGSPNKTLDFIRNMLTSAEDLLNEWFDEEFLKAPLARLASELGAPPSQKTIAIGAIMMAMRHDPGMARPRGGTGALVQALVNLVRSLGGVILTDQHVKKVLIDEGRAVGVEVANGTIYRAKHGIISNIDAKRLFLQLIDESDVDAADADLRERLERRIVNNNETILKIDLALNEPLRFEHHEHKDKYLIGSVLIADSVSHVEQAHSKCILGEIPDSDPSMYLVVPTMLDPSMAPPVKHTAWIEFFAPYQIAGAEGTGLNGTGWTDELKNKVADRVIDKLADYAPNVKNATIARRVESPAELGERLGAYKGNYYHVDMTLDQMVFLRPLPELANYKTPIENLFLTGAGTHPGGSISGMPGRNCARVFLQTKHPIAQTFKDGWASIKSTVGSVFGINGK</sequence>
<gene>
    <name evidence="1" type="ORF">NIES592_09220</name>
</gene>
<dbReference type="RefSeq" id="WP_071846725.1">
    <property type="nucleotide sequence ID" value="NZ_MRCA01000003.1"/>
</dbReference>
<evidence type="ECO:0000313" key="1">
    <source>
        <dbReference type="EMBL" id="OKH15043.1"/>
    </source>
</evidence>
<dbReference type="NCBIfam" id="NF045689">
    <property type="entry name" value="BCarotKetCrtO"/>
    <property type="match status" value="1"/>
</dbReference>
<reference evidence="1 2" key="1">
    <citation type="submission" date="2016-11" db="EMBL/GenBank/DDBJ databases">
        <title>Draft Genome Sequences of Nine Cyanobacterial Strains from Diverse Habitats.</title>
        <authorList>
            <person name="Zhu T."/>
            <person name="Hou S."/>
            <person name="Lu X."/>
            <person name="Hess W.R."/>
        </authorList>
    </citation>
    <scope>NUCLEOTIDE SEQUENCE [LARGE SCALE GENOMIC DNA]</scope>
    <source>
        <strain evidence="1 2">NIES-592</strain>
    </source>
</reference>